<keyword evidence="1" id="KW-0732">Signal</keyword>
<name>A0A2W4RUE8_9GAMM</name>
<protein>
    <submittedName>
        <fullName evidence="3">Cupin domain-containing protein</fullName>
    </submittedName>
</protein>
<dbReference type="SUPFAM" id="SSF51182">
    <property type="entry name" value="RmlC-like cupins"/>
    <property type="match status" value="1"/>
</dbReference>
<evidence type="ECO:0000313" key="3">
    <source>
        <dbReference type="EMBL" id="PZN84989.1"/>
    </source>
</evidence>
<proteinExistence type="predicted"/>
<dbReference type="InterPro" id="IPR013096">
    <property type="entry name" value="Cupin_2"/>
</dbReference>
<dbReference type="InterPro" id="IPR011051">
    <property type="entry name" value="RmlC_Cupin_sf"/>
</dbReference>
<organism evidence="3 4">
    <name type="scientific">Candidatus Methylumidiphilus alinenensis</name>
    <dbReference type="NCBI Taxonomy" id="2202197"/>
    <lineage>
        <taxon>Bacteria</taxon>
        <taxon>Pseudomonadati</taxon>
        <taxon>Pseudomonadota</taxon>
        <taxon>Gammaproteobacteria</taxon>
        <taxon>Methylococcales</taxon>
        <taxon>Candidatus Methylumidiphilus</taxon>
    </lineage>
</organism>
<dbReference type="Gene3D" id="2.60.120.10">
    <property type="entry name" value="Jelly Rolls"/>
    <property type="match status" value="1"/>
</dbReference>
<sequence length="128" mass="13889">MTMKRFAPLICLLGMAGLLSTGNVVAEEGKTMPSRQSLLKKEITLPATQAVVNVIRVEFPSGFKTPLHTHEGQGPRYVIKGHLKIEDSGKTQVYGPGDVFWESGQEMTVKNVGGSDAEFVIFEVAPSK</sequence>
<feature type="chain" id="PRO_5015931804" evidence="1">
    <location>
        <begin position="27"/>
        <end position="128"/>
    </location>
</feature>
<feature type="domain" description="Cupin type-2" evidence="2">
    <location>
        <begin position="56"/>
        <end position="120"/>
    </location>
</feature>
<accession>A0A2W4RUE8</accession>
<dbReference type="Proteomes" id="UP000249396">
    <property type="component" value="Unassembled WGS sequence"/>
</dbReference>
<evidence type="ECO:0000313" key="4">
    <source>
        <dbReference type="Proteomes" id="UP000249396"/>
    </source>
</evidence>
<evidence type="ECO:0000259" key="2">
    <source>
        <dbReference type="Pfam" id="PF07883"/>
    </source>
</evidence>
<dbReference type="EMBL" id="QJPH01000137">
    <property type="protein sequence ID" value="PZN84989.1"/>
    <property type="molecule type" value="Genomic_DNA"/>
</dbReference>
<evidence type="ECO:0000256" key="1">
    <source>
        <dbReference type="SAM" id="SignalP"/>
    </source>
</evidence>
<gene>
    <name evidence="3" type="ORF">DM484_01930</name>
</gene>
<dbReference type="AlphaFoldDB" id="A0A2W4RUE8"/>
<comment type="caution">
    <text evidence="3">The sequence shown here is derived from an EMBL/GenBank/DDBJ whole genome shotgun (WGS) entry which is preliminary data.</text>
</comment>
<dbReference type="Pfam" id="PF07883">
    <property type="entry name" value="Cupin_2"/>
    <property type="match status" value="1"/>
</dbReference>
<dbReference type="InterPro" id="IPR014710">
    <property type="entry name" value="RmlC-like_jellyroll"/>
</dbReference>
<feature type="signal peptide" evidence="1">
    <location>
        <begin position="1"/>
        <end position="26"/>
    </location>
</feature>
<reference evidence="3 4" key="1">
    <citation type="journal article" date="2018" name="Aquat. Microb. Ecol.">
        <title>Gammaproteobacterial methanotrophs dominate.</title>
        <authorList>
            <person name="Rissanen A.J."/>
            <person name="Saarenheimo J."/>
            <person name="Tiirola M."/>
            <person name="Peura S."/>
            <person name="Aalto S.L."/>
            <person name="Karvinen A."/>
            <person name="Nykanen H."/>
        </authorList>
    </citation>
    <scope>NUCLEOTIDE SEQUENCE [LARGE SCALE GENOMIC DNA]</scope>
    <source>
        <strain evidence="3">AMbin10</strain>
    </source>
</reference>